<dbReference type="Proteomes" id="UP000323720">
    <property type="component" value="Unassembled WGS sequence"/>
</dbReference>
<dbReference type="PROSITE" id="PS51257">
    <property type="entry name" value="PROKAR_LIPOPROTEIN"/>
    <property type="match status" value="1"/>
</dbReference>
<name>A0A5D0R2Q3_9FLAO</name>
<organism evidence="1 2">
    <name type="scientific">Bizionia myxarmorum</name>
    <dbReference type="NCBI Taxonomy" id="291186"/>
    <lineage>
        <taxon>Bacteria</taxon>
        <taxon>Pseudomonadati</taxon>
        <taxon>Bacteroidota</taxon>
        <taxon>Flavobacteriia</taxon>
        <taxon>Flavobacteriales</taxon>
        <taxon>Flavobacteriaceae</taxon>
        <taxon>Bizionia</taxon>
    </lineage>
</organism>
<dbReference type="AlphaFoldDB" id="A0A5D0R2Q3"/>
<protein>
    <submittedName>
        <fullName evidence="1">Uncharacterized protein</fullName>
    </submittedName>
</protein>
<gene>
    <name evidence="1" type="ORF">ES674_13650</name>
</gene>
<comment type="caution">
    <text evidence="1">The sequence shown here is derived from an EMBL/GenBank/DDBJ whole genome shotgun (WGS) entry which is preliminary data.</text>
</comment>
<reference evidence="1 2" key="1">
    <citation type="submission" date="2019-08" db="EMBL/GenBank/DDBJ databases">
        <title>Genomes of Antarctic Bizionia species.</title>
        <authorList>
            <person name="Bowman J.P."/>
        </authorList>
    </citation>
    <scope>NUCLEOTIDE SEQUENCE [LARGE SCALE GENOMIC DNA]</scope>
    <source>
        <strain evidence="1 2">ADA-4</strain>
    </source>
</reference>
<dbReference type="RefSeq" id="WP_148404906.1">
    <property type="nucleotide sequence ID" value="NZ_VSKK01000004.1"/>
</dbReference>
<sequence length="190" mass="21495">MIKIAQKGILLLSIISIISCGTNKISTENTKVNTAPNSKYKNTIKAYSGTLSISEYKELIKKLEIELKTAIPENTSILVNFNQKAPNCIAVGLSEGTNHQVIINRLRISERMSSDNNAVDFFVYTKDAYLNEAYQVNPAFTLDSGFFYNEVFPEHQNCAGFLIIKPNGAFYKYYGEDYFTEVKKFLEKIE</sequence>
<proteinExistence type="predicted"/>
<dbReference type="OrthoDB" id="1258369at2"/>
<evidence type="ECO:0000313" key="2">
    <source>
        <dbReference type="Proteomes" id="UP000323720"/>
    </source>
</evidence>
<accession>A0A5D0R2Q3</accession>
<evidence type="ECO:0000313" key="1">
    <source>
        <dbReference type="EMBL" id="TYB75860.1"/>
    </source>
</evidence>
<keyword evidence="2" id="KW-1185">Reference proteome</keyword>
<dbReference type="EMBL" id="VSKK01000004">
    <property type="protein sequence ID" value="TYB75860.1"/>
    <property type="molecule type" value="Genomic_DNA"/>
</dbReference>